<gene>
    <name evidence="1" type="ORF">GCM10011572_53580</name>
</gene>
<protein>
    <submittedName>
        <fullName evidence="1">Uncharacterized protein</fullName>
    </submittedName>
</protein>
<accession>A0ABQ1LJD9</accession>
<evidence type="ECO:0000313" key="1">
    <source>
        <dbReference type="EMBL" id="GGC25460.1"/>
    </source>
</evidence>
<reference evidence="2" key="1">
    <citation type="journal article" date="2019" name="Int. J. Syst. Evol. Microbiol.">
        <title>The Global Catalogue of Microorganisms (GCM) 10K type strain sequencing project: providing services to taxonomists for standard genome sequencing and annotation.</title>
        <authorList>
            <consortium name="The Broad Institute Genomics Platform"/>
            <consortium name="The Broad Institute Genome Sequencing Center for Infectious Disease"/>
            <person name="Wu L."/>
            <person name="Ma J."/>
        </authorList>
    </citation>
    <scope>NUCLEOTIDE SEQUENCE [LARGE SCALE GENOMIC DNA]</scope>
    <source>
        <strain evidence="2">CGMCC 1.15931</strain>
    </source>
</reference>
<organism evidence="1 2">
    <name type="scientific">Pseudoduganella buxea</name>
    <dbReference type="NCBI Taxonomy" id="1949069"/>
    <lineage>
        <taxon>Bacteria</taxon>
        <taxon>Pseudomonadati</taxon>
        <taxon>Pseudomonadota</taxon>
        <taxon>Betaproteobacteria</taxon>
        <taxon>Burkholderiales</taxon>
        <taxon>Oxalobacteraceae</taxon>
        <taxon>Telluria group</taxon>
        <taxon>Pseudoduganella</taxon>
    </lineage>
</organism>
<dbReference type="Proteomes" id="UP000622638">
    <property type="component" value="Unassembled WGS sequence"/>
</dbReference>
<proteinExistence type="predicted"/>
<evidence type="ECO:0000313" key="2">
    <source>
        <dbReference type="Proteomes" id="UP000622638"/>
    </source>
</evidence>
<sequence length="68" mass="7719">MVVDLRWLITFAEAFETLIPGADGSAQGRLMWRDLNDVEKAERSRNPMLGYADARRELEGICHGLENL</sequence>
<comment type="caution">
    <text evidence="1">The sequence shown here is derived from an EMBL/GenBank/DDBJ whole genome shotgun (WGS) entry which is preliminary data.</text>
</comment>
<name>A0ABQ1LJD9_9BURK</name>
<keyword evidence="2" id="KW-1185">Reference proteome</keyword>
<dbReference type="EMBL" id="BMKG01000053">
    <property type="protein sequence ID" value="GGC25460.1"/>
    <property type="molecule type" value="Genomic_DNA"/>
</dbReference>